<dbReference type="Gene3D" id="3.90.226.10">
    <property type="entry name" value="2-enoyl-CoA Hydratase, Chain A, domain 1"/>
    <property type="match status" value="1"/>
</dbReference>
<dbReference type="PANTHER" id="PTHR11941:SF54">
    <property type="entry name" value="ENOYL-COA HYDRATASE, MITOCHONDRIAL"/>
    <property type="match status" value="1"/>
</dbReference>
<dbReference type="GO" id="GO:0004300">
    <property type="term" value="F:enoyl-CoA hydratase activity"/>
    <property type="evidence" value="ECO:0007669"/>
    <property type="project" value="UniProtKB-EC"/>
</dbReference>
<dbReference type="Pfam" id="PF00378">
    <property type="entry name" value="ECH_1"/>
    <property type="match status" value="1"/>
</dbReference>
<dbReference type="AlphaFoldDB" id="E6NAL9"/>
<evidence type="ECO:0000256" key="1">
    <source>
        <dbReference type="ARBA" id="ARBA00023239"/>
    </source>
</evidence>
<dbReference type="InterPro" id="IPR001753">
    <property type="entry name" value="Enoyl-CoA_hydra/iso"/>
</dbReference>
<dbReference type="PANTHER" id="PTHR11941">
    <property type="entry name" value="ENOYL-COA HYDRATASE-RELATED"/>
    <property type="match status" value="1"/>
</dbReference>
<gene>
    <name evidence="2" type="ORF">HGMM_F31D11C07</name>
</gene>
<name>E6NAL9_CALS0</name>
<dbReference type="Gene3D" id="1.10.12.10">
    <property type="entry name" value="Lyase 2-enoyl-coa Hydratase, Chain A, domain 2"/>
    <property type="match status" value="1"/>
</dbReference>
<sequence>MSQTVQLIVQGRVATLTINRPPVNALDTETLRAISGALKTVEKDENIGAVVIRSGIEKGFSAGVDIKEHADPGKVYNLLNEFERAVRTILASPKPVVAAVKGFCMGGGMELVTVCDLVVAGRDASFGQPEITLAHYPPLAAALLPLVIGLRNTYKLLLTGETISADEAHRLGLVTHLVDDEDVEKKASQLASSLSERSGAAIALAKRALAATIGAERLLDTAFSHYYQELLATEDNWEGLKAFLEKRSPVWKHR</sequence>
<dbReference type="SUPFAM" id="SSF52096">
    <property type="entry name" value="ClpP/crotonase"/>
    <property type="match status" value="1"/>
</dbReference>
<proteinExistence type="predicted"/>
<accession>E6NAL9</accession>
<keyword evidence="1 2" id="KW-0456">Lyase</keyword>
<evidence type="ECO:0000313" key="2">
    <source>
        <dbReference type="EMBL" id="BAJ49375.1"/>
    </source>
</evidence>
<protein>
    <submittedName>
        <fullName evidence="2">Enoyl-CoA hydratase</fullName>
        <ecNumber evidence="2">4.2.1.17</ecNumber>
    </submittedName>
</protein>
<dbReference type="EC" id="4.2.1.17" evidence="2"/>
<dbReference type="EMBL" id="AP011892">
    <property type="protein sequence ID" value="BAJ49375.1"/>
    <property type="molecule type" value="Genomic_DNA"/>
</dbReference>
<dbReference type="InterPro" id="IPR029045">
    <property type="entry name" value="ClpP/crotonase-like_dom_sf"/>
</dbReference>
<reference evidence="2" key="1">
    <citation type="journal article" date="2005" name="Environ. Microbiol.">
        <title>Genetic and functional properties of uncultivated thermophilic crenarchaeotes from a subsurface gold mine as revealed by analysis of genome fragments.</title>
        <authorList>
            <person name="Nunoura T."/>
            <person name="Hirayama H."/>
            <person name="Takami H."/>
            <person name="Oida H."/>
            <person name="Nishi S."/>
            <person name="Shimamura S."/>
            <person name="Suzuki Y."/>
            <person name="Inagaki F."/>
            <person name="Takai K."/>
            <person name="Nealson K.H."/>
            <person name="Horikoshi K."/>
        </authorList>
    </citation>
    <scope>NUCLEOTIDE SEQUENCE</scope>
</reference>
<dbReference type="InterPro" id="IPR014748">
    <property type="entry name" value="Enoyl-CoA_hydra_C"/>
</dbReference>
<reference evidence="2" key="2">
    <citation type="journal article" date="2011" name="Nucleic Acids Res.">
        <title>Insights into the evolution of Archaea and eukaryotic protein modifier systems revealed by the genome of a novel archaeal group.</title>
        <authorList>
            <person name="Nunoura T."/>
            <person name="Takaki Y."/>
            <person name="Kakuta J."/>
            <person name="Nishi S."/>
            <person name="Sugahara J."/>
            <person name="Kazama H."/>
            <person name="Chee G."/>
            <person name="Hattori M."/>
            <person name="Kanai A."/>
            <person name="Atomi H."/>
            <person name="Takai K."/>
            <person name="Takami H."/>
        </authorList>
    </citation>
    <scope>NUCLEOTIDE SEQUENCE</scope>
</reference>
<dbReference type="CDD" id="cd06558">
    <property type="entry name" value="crotonase-like"/>
    <property type="match status" value="1"/>
</dbReference>
<organism evidence="2">
    <name type="scientific">Caldiarchaeum subterraneum</name>
    <dbReference type="NCBI Taxonomy" id="311458"/>
    <lineage>
        <taxon>Archaea</taxon>
        <taxon>Nitrososphaerota</taxon>
        <taxon>Candidatus Caldarchaeales</taxon>
        <taxon>Candidatus Caldarchaeaceae</taxon>
        <taxon>Candidatus Caldarchaeum</taxon>
    </lineage>
</organism>
<dbReference type="GO" id="GO:0006635">
    <property type="term" value="P:fatty acid beta-oxidation"/>
    <property type="evidence" value="ECO:0007669"/>
    <property type="project" value="TreeGrafter"/>
</dbReference>